<evidence type="ECO:0000313" key="4">
    <source>
        <dbReference type="Proteomes" id="UP001595457"/>
    </source>
</evidence>
<gene>
    <name evidence="3" type="ORF">ACFOJE_14960</name>
</gene>
<dbReference type="PANTHER" id="PTHR46278">
    <property type="entry name" value="DEHYDROGENASE, PUTATIVE-RELATED"/>
    <property type="match status" value="1"/>
</dbReference>
<dbReference type="InterPro" id="IPR036291">
    <property type="entry name" value="NAD(P)-bd_dom_sf"/>
</dbReference>
<evidence type="ECO:0000313" key="3">
    <source>
        <dbReference type="EMBL" id="MFC2973504.1"/>
    </source>
</evidence>
<dbReference type="CDD" id="cd18129">
    <property type="entry name" value="ASADH_C_USG1_like"/>
    <property type="match status" value="1"/>
</dbReference>
<dbReference type="Pfam" id="PF02774">
    <property type="entry name" value="Semialdhyde_dhC"/>
    <property type="match status" value="1"/>
</dbReference>
<keyword evidence="3" id="KW-0560">Oxidoreductase</keyword>
<dbReference type="Proteomes" id="UP001595457">
    <property type="component" value="Unassembled WGS sequence"/>
</dbReference>
<dbReference type="SUPFAM" id="SSF51735">
    <property type="entry name" value="NAD(P)-binding Rossmann-fold domains"/>
    <property type="match status" value="1"/>
</dbReference>
<dbReference type="EMBL" id="JBHRSJ010000031">
    <property type="protein sequence ID" value="MFC2973504.1"/>
    <property type="molecule type" value="Genomic_DNA"/>
</dbReference>
<dbReference type="NCBIfam" id="NF004224">
    <property type="entry name" value="PRK05671.1"/>
    <property type="match status" value="1"/>
</dbReference>
<dbReference type="CDD" id="cd17894">
    <property type="entry name" value="ASADH_USG1_N"/>
    <property type="match status" value="1"/>
</dbReference>
<dbReference type="InterPro" id="IPR000534">
    <property type="entry name" value="Semialdehyde_DH_NAD-bd"/>
</dbReference>
<organism evidence="3 4">
    <name type="scientific">Azotobacter bryophylli</name>
    <dbReference type="NCBI Taxonomy" id="1986537"/>
    <lineage>
        <taxon>Bacteria</taxon>
        <taxon>Pseudomonadati</taxon>
        <taxon>Pseudomonadota</taxon>
        <taxon>Gammaproteobacteria</taxon>
        <taxon>Pseudomonadales</taxon>
        <taxon>Pseudomonadaceae</taxon>
        <taxon>Azotobacter</taxon>
    </lineage>
</organism>
<dbReference type="Gene3D" id="3.40.50.720">
    <property type="entry name" value="NAD(P)-binding Rossmann-like Domain"/>
    <property type="match status" value="1"/>
</dbReference>
<dbReference type="NCBIfam" id="NF005957">
    <property type="entry name" value="PRK08040.1"/>
    <property type="match status" value="1"/>
</dbReference>
<feature type="domain" description="Semialdehyde dehydrogenase NAD-binding" evidence="2">
    <location>
        <begin position="6"/>
        <end position="120"/>
    </location>
</feature>
<dbReference type="InterPro" id="IPR012280">
    <property type="entry name" value="Semialdhyde_DH_dimer_dom"/>
</dbReference>
<dbReference type="Pfam" id="PF01118">
    <property type="entry name" value="Semialdhyde_dh"/>
    <property type="match status" value="1"/>
</dbReference>
<dbReference type="EC" id="1.2.1.11" evidence="3"/>
<evidence type="ECO:0000256" key="1">
    <source>
        <dbReference type="ARBA" id="ARBA00010584"/>
    </source>
</evidence>
<proteinExistence type="inferred from homology"/>
<dbReference type="RefSeq" id="WP_377815253.1">
    <property type="nucleotide sequence ID" value="NZ_JBHRSJ010000031.1"/>
</dbReference>
<accession>A0ABV7AVC4</accession>
<dbReference type="PIRSF" id="PIRSF000148">
    <property type="entry name" value="ASA_dh"/>
    <property type="match status" value="1"/>
</dbReference>
<sequence length="336" mass="35371">MSQSIDIAVVGASGAVGGALVELLEERQFPVGKLHLLASEASAGQSVPFKGRNLRVGSIAGFDFAQVGLAFFAAGEAVTRQYASAAQAAGCSVIDLSGGLPLDQAPRVVAEVNPQVLKTMQPPYLFASPTSAATALAVVLAPLRPLLDWQRLSITACLPVSSQGREGVAELARQTAELLNARPLEPRFFDRQVAFNLLGLVGAVGTDGHAQVERRLIEDLRQVLDAPVLKVAATCVLVPVFFGDSLSVSVQAAKPIDLHAVQAALEGAASVEVLEKDEYPTVITDAIGQDLVFVGRARNGVDDPTELNLWIVSDNVRKGAAHNAVQLAELLIKHRP</sequence>
<evidence type="ECO:0000259" key="2">
    <source>
        <dbReference type="SMART" id="SM00859"/>
    </source>
</evidence>
<dbReference type="SUPFAM" id="SSF55347">
    <property type="entry name" value="Glyceraldehyde-3-phosphate dehydrogenase-like, C-terminal domain"/>
    <property type="match status" value="1"/>
</dbReference>
<dbReference type="Gene3D" id="3.30.360.10">
    <property type="entry name" value="Dihydrodipicolinate Reductase, domain 2"/>
    <property type="match status" value="1"/>
</dbReference>
<comment type="similarity">
    <text evidence="1">Belongs to the aspartate-semialdehyde dehydrogenase family.</text>
</comment>
<dbReference type="SMART" id="SM00859">
    <property type="entry name" value="Semialdhyde_dh"/>
    <property type="match status" value="1"/>
</dbReference>
<reference evidence="4" key="1">
    <citation type="journal article" date="2019" name="Int. J. Syst. Evol. Microbiol.">
        <title>The Global Catalogue of Microorganisms (GCM) 10K type strain sequencing project: providing services to taxonomists for standard genome sequencing and annotation.</title>
        <authorList>
            <consortium name="The Broad Institute Genomics Platform"/>
            <consortium name="The Broad Institute Genome Sequencing Center for Infectious Disease"/>
            <person name="Wu L."/>
            <person name="Ma J."/>
        </authorList>
    </citation>
    <scope>NUCLEOTIDE SEQUENCE [LARGE SCALE GENOMIC DNA]</scope>
    <source>
        <strain evidence="4">KCTC 62195</strain>
    </source>
</reference>
<keyword evidence="4" id="KW-1185">Reference proteome</keyword>
<protein>
    <submittedName>
        <fullName evidence="3">Aspartate-semialdehyde dehydrogenase</fullName>
        <ecNumber evidence="3">1.2.1.11</ecNumber>
    </submittedName>
</protein>
<dbReference type="PANTHER" id="PTHR46278:SF2">
    <property type="entry name" value="ASPARTATE-SEMIALDEHYDE DEHYDROGENASE"/>
    <property type="match status" value="1"/>
</dbReference>
<dbReference type="NCBIfam" id="NF011456">
    <property type="entry name" value="PRK14874.1"/>
    <property type="match status" value="1"/>
</dbReference>
<dbReference type="GO" id="GO:0004073">
    <property type="term" value="F:aspartate-semialdehyde dehydrogenase activity"/>
    <property type="evidence" value="ECO:0007669"/>
    <property type="project" value="UniProtKB-EC"/>
</dbReference>
<comment type="caution">
    <text evidence="3">The sequence shown here is derived from an EMBL/GenBank/DDBJ whole genome shotgun (WGS) entry which is preliminary data.</text>
</comment>
<name>A0ABV7AVC4_9GAMM</name>